<evidence type="ECO:0000256" key="4">
    <source>
        <dbReference type="ARBA" id="ARBA00003485"/>
    </source>
</evidence>
<evidence type="ECO:0000256" key="5">
    <source>
        <dbReference type="ARBA" id="ARBA00022723"/>
    </source>
</evidence>
<dbReference type="InterPro" id="IPR056179">
    <property type="entry name" value="DHQS_C"/>
</dbReference>
<dbReference type="InterPro" id="IPR050071">
    <property type="entry name" value="Dehydroquinate_synthase"/>
</dbReference>
<dbReference type="EC" id="4.2.3.4" evidence="11"/>
<feature type="domain" description="3-dehydroquinate synthase C-terminal" evidence="13">
    <location>
        <begin position="203"/>
        <end position="346"/>
    </location>
</feature>
<dbReference type="PANTHER" id="PTHR43622">
    <property type="entry name" value="3-DEHYDROQUINATE SYNTHASE"/>
    <property type="match status" value="1"/>
</dbReference>
<dbReference type="Gene3D" id="1.20.1090.10">
    <property type="entry name" value="Dehydroquinate synthase-like - alpha domain"/>
    <property type="match status" value="1"/>
</dbReference>
<evidence type="ECO:0000259" key="13">
    <source>
        <dbReference type="Pfam" id="PF24621"/>
    </source>
</evidence>
<dbReference type="GO" id="GO:0000166">
    <property type="term" value="F:nucleotide binding"/>
    <property type="evidence" value="ECO:0007669"/>
    <property type="project" value="UniProtKB-KW"/>
</dbReference>
<dbReference type="GO" id="GO:0009423">
    <property type="term" value="P:chorismate biosynthetic process"/>
    <property type="evidence" value="ECO:0007669"/>
    <property type="project" value="UniProtKB-UniRule"/>
</dbReference>
<keyword evidence="7" id="KW-0862">Zinc</keyword>
<dbReference type="Pfam" id="PF24621">
    <property type="entry name" value="DHQS_C"/>
    <property type="match status" value="1"/>
</dbReference>
<dbReference type="GO" id="GO:0046872">
    <property type="term" value="F:metal ion binding"/>
    <property type="evidence" value="ECO:0007669"/>
    <property type="project" value="UniProtKB-KW"/>
</dbReference>
<keyword evidence="5" id="KW-0479">Metal-binding</keyword>
<dbReference type="PIRSF" id="PIRSF001455">
    <property type="entry name" value="DHQ_synth"/>
    <property type="match status" value="1"/>
</dbReference>
<evidence type="ECO:0000313" key="14">
    <source>
        <dbReference type="EMBL" id="EID72223.1"/>
    </source>
</evidence>
<dbReference type="Gene3D" id="3.40.50.1970">
    <property type="match status" value="1"/>
</dbReference>
<evidence type="ECO:0000256" key="2">
    <source>
        <dbReference type="ARBA" id="ARBA00001941"/>
    </source>
</evidence>
<keyword evidence="15" id="KW-1185">Reference proteome</keyword>
<dbReference type="GO" id="GO:0003856">
    <property type="term" value="F:3-dehydroquinate synthase activity"/>
    <property type="evidence" value="ECO:0007669"/>
    <property type="project" value="UniProtKB-UniRule"/>
</dbReference>
<evidence type="ECO:0000256" key="9">
    <source>
        <dbReference type="ARBA" id="ARBA00023239"/>
    </source>
</evidence>
<keyword evidence="9" id="KW-0456">Lyase</keyword>
<accession>I0W757</accession>
<dbReference type="GO" id="GO:0009073">
    <property type="term" value="P:aromatic amino acid family biosynthetic process"/>
    <property type="evidence" value="ECO:0007669"/>
    <property type="project" value="InterPro"/>
</dbReference>
<evidence type="ECO:0000256" key="3">
    <source>
        <dbReference type="ARBA" id="ARBA00001947"/>
    </source>
</evidence>
<evidence type="ECO:0000256" key="7">
    <source>
        <dbReference type="ARBA" id="ARBA00022833"/>
    </source>
</evidence>
<dbReference type="InterPro" id="IPR030963">
    <property type="entry name" value="DHQ_synth_fam"/>
</dbReference>
<reference evidence="14 15" key="1">
    <citation type="journal article" date="2012" name="J. Bacteriol.">
        <title>Genome Sequence of the Halotolerant Bacterium Imtechella halotolerans K1T.</title>
        <authorList>
            <person name="Kumar S."/>
            <person name="Vikram S."/>
            <person name="Subramanian S."/>
            <person name="Raghava G.P."/>
            <person name="Pinnaka A.K."/>
        </authorList>
    </citation>
    <scope>NUCLEOTIDE SEQUENCE [LARGE SCALE GENOMIC DNA]</scope>
    <source>
        <strain evidence="14 15">K1</strain>
    </source>
</reference>
<comment type="caution">
    <text evidence="14">The sequence shown here is derived from an EMBL/GenBank/DDBJ whole genome shotgun (WGS) entry which is preliminary data.</text>
</comment>
<gene>
    <name evidence="14" type="ORF">W5A_11986</name>
</gene>
<evidence type="ECO:0000256" key="6">
    <source>
        <dbReference type="ARBA" id="ARBA00022741"/>
    </source>
</evidence>
<dbReference type="FunFam" id="3.40.50.1970:FF:000007">
    <property type="entry name" value="Pentafunctional AROM polypeptide"/>
    <property type="match status" value="1"/>
</dbReference>
<dbReference type="AlphaFoldDB" id="I0W757"/>
<evidence type="ECO:0000256" key="11">
    <source>
        <dbReference type="NCBIfam" id="TIGR01357"/>
    </source>
</evidence>
<comment type="cofactor">
    <cofactor evidence="2">
        <name>Co(2+)</name>
        <dbReference type="ChEBI" id="CHEBI:48828"/>
    </cofactor>
</comment>
<dbReference type="STRING" id="946077.W5A_11986"/>
<dbReference type="Pfam" id="PF01761">
    <property type="entry name" value="DHQ_synthase"/>
    <property type="match status" value="1"/>
</dbReference>
<dbReference type="PATRIC" id="fig|946077.3.peg.2419"/>
<dbReference type="InterPro" id="IPR030960">
    <property type="entry name" value="DHQS/DOIS_N"/>
</dbReference>
<evidence type="ECO:0000256" key="1">
    <source>
        <dbReference type="ARBA" id="ARBA00001911"/>
    </source>
</evidence>
<dbReference type="InterPro" id="IPR016037">
    <property type="entry name" value="DHQ_synth_AroB"/>
</dbReference>
<protein>
    <recommendedName>
        <fullName evidence="11">3-dehydroquinate synthase</fullName>
        <ecNumber evidence="11">4.2.3.4</ecNumber>
    </recommendedName>
</protein>
<proteinExistence type="predicted"/>
<dbReference type="CDD" id="cd08195">
    <property type="entry name" value="DHQS"/>
    <property type="match status" value="1"/>
</dbReference>
<feature type="domain" description="3-dehydroquinate synthase N-terminal" evidence="12">
    <location>
        <begin position="89"/>
        <end position="201"/>
    </location>
</feature>
<evidence type="ECO:0000256" key="10">
    <source>
        <dbReference type="ARBA" id="ARBA00023285"/>
    </source>
</evidence>
<dbReference type="PANTHER" id="PTHR43622:SF1">
    <property type="entry name" value="3-DEHYDROQUINATE SYNTHASE"/>
    <property type="match status" value="1"/>
</dbReference>
<keyword evidence="8" id="KW-0520">NAD</keyword>
<dbReference type="GO" id="GO:0005737">
    <property type="term" value="C:cytoplasm"/>
    <property type="evidence" value="ECO:0007669"/>
    <property type="project" value="InterPro"/>
</dbReference>
<comment type="function">
    <text evidence="4">Catalyzes the conversion of 3-deoxy-D-arabino-heptulosonate 7-phosphate (DAHP) to dehydroquinate (DHQ).</text>
</comment>
<comment type="cofactor">
    <cofactor evidence="3">
        <name>Zn(2+)</name>
        <dbReference type="ChEBI" id="CHEBI:29105"/>
    </cofactor>
</comment>
<dbReference type="SUPFAM" id="SSF56796">
    <property type="entry name" value="Dehydroquinate synthase-like"/>
    <property type="match status" value="1"/>
</dbReference>
<organism evidence="14 15">
    <name type="scientific">Imtechella halotolerans K1</name>
    <dbReference type="NCBI Taxonomy" id="946077"/>
    <lineage>
        <taxon>Bacteria</taxon>
        <taxon>Pseudomonadati</taxon>
        <taxon>Bacteroidota</taxon>
        <taxon>Flavobacteriia</taxon>
        <taxon>Flavobacteriales</taxon>
        <taxon>Flavobacteriaceae</taxon>
        <taxon>Imtechella</taxon>
    </lineage>
</organism>
<dbReference type="NCBIfam" id="TIGR01357">
    <property type="entry name" value="aroB"/>
    <property type="match status" value="1"/>
</dbReference>
<sequence>MLHKYTLRLVIFVAKTHYFYPKLKDNKLKSIAAQNYYVHFNENAYSAINNSLETNRYSKIFILVDEQTHEYCLPTFMSNIVGEYDFEIIEIESGEIYKNIETATQVWLALSELNADRKSLLINLGGGVVTDLGGFIASTYQRGIHFINVPTTLLSMVDASIGGKTGIDLGVIKNQIGVINTPEMVLIDTSFLQTLPREQMRSGLAEMLKHGLIQDEQYWKKMTHLNQLNEEILDELIYHSVIIKNKVVTQDPTEKNLRKTLNFGHTLGHAIESYFLQSDEKKMLLHGEAIAIGMILAAYLSSEVTGFPVEQRDEIKEVLHSFYDSVFFEPNDIEAIIALLKYDKKNTHGNINFVLLETIGNPIIDITVSNELIYSAFEYYNS</sequence>
<keyword evidence="6" id="KW-0547">Nucleotide-binding</keyword>
<evidence type="ECO:0000259" key="12">
    <source>
        <dbReference type="Pfam" id="PF01761"/>
    </source>
</evidence>
<dbReference type="EMBL" id="AJJU01000037">
    <property type="protein sequence ID" value="EID72223.1"/>
    <property type="molecule type" value="Genomic_DNA"/>
</dbReference>
<dbReference type="eggNOG" id="COG0337">
    <property type="taxonomic scope" value="Bacteria"/>
</dbReference>
<name>I0W757_9FLAO</name>
<evidence type="ECO:0000256" key="8">
    <source>
        <dbReference type="ARBA" id="ARBA00023027"/>
    </source>
</evidence>
<comment type="cofactor">
    <cofactor evidence="1">
        <name>NAD(+)</name>
        <dbReference type="ChEBI" id="CHEBI:57540"/>
    </cofactor>
</comment>
<keyword evidence="10" id="KW-0170">Cobalt</keyword>
<evidence type="ECO:0000313" key="15">
    <source>
        <dbReference type="Proteomes" id="UP000005938"/>
    </source>
</evidence>
<dbReference type="Proteomes" id="UP000005938">
    <property type="component" value="Unassembled WGS sequence"/>
</dbReference>